<sequence>MNYSRSMLLIRPKVSFKSKLFLRLSSTKTVTPKSKPKSVSKWFIPGTVVGLLSGWFGANYYLRSNPPDDVFPLSATTPISSLTQTPKYATPDQVKSAVEEIKQFLKPDQFTDSPSELHIHSDNSSNFHKPNDDERPYLITYPETTEEVQAIVKICYKYNVPMVPYSGGTSIEGHFIPTRKGISIDVIRMSKVLALHEDDLDVVIQPGVGWQELGEYLEPHGLLFGPDPGPGACIGGMVATNCSGTRATRYGTMKDNVIALKVVLSDGTLIKTKNRPRKSSAGYNLTGLFVGSEGTLGIIVEATLKLSVLPEEEVIAIVNFNTIKEAAKTVTDLFKAGISVNAVELMDDRQMRCIKEMEEKNGFSSRKWSDKNLLLFKIGGSKSSLKDQINSVKKISSKNGGFNVEIAKDENEKQLIWNARKTQLWTSIEWAKQKIPNARSWPTDVAVPISNFPKVIAETAEDIENHGLMTTVVGHAGDGNIHALVIFPPEKLSVAEEVVHNMVKRAIANEGTVSGEHGVGIGKREFLEQELGVEAVDAMRRIKLSLDPKSLLNPDKIFKTDPNESRIDNY</sequence>
<protein>
    <submittedName>
        <fullName evidence="1">Unnamed protein product</fullName>
    </submittedName>
</protein>
<comment type="caution">
    <text evidence="1">The sequence shown here is derived from an EMBL/GenBank/DDBJ whole genome shotgun (WGS) entry which is preliminary data.</text>
</comment>
<organism evidence="1 2">
    <name type="scientific">Ambrosiozyma monospora</name>
    <name type="common">Yeast</name>
    <name type="synonym">Endomycopsis monosporus</name>
    <dbReference type="NCBI Taxonomy" id="43982"/>
    <lineage>
        <taxon>Eukaryota</taxon>
        <taxon>Fungi</taxon>
        <taxon>Dikarya</taxon>
        <taxon>Ascomycota</taxon>
        <taxon>Saccharomycotina</taxon>
        <taxon>Pichiomycetes</taxon>
        <taxon>Pichiales</taxon>
        <taxon>Pichiaceae</taxon>
        <taxon>Ambrosiozyma</taxon>
    </lineage>
</organism>
<evidence type="ECO:0000313" key="2">
    <source>
        <dbReference type="Proteomes" id="UP001165064"/>
    </source>
</evidence>
<keyword evidence="2" id="KW-1185">Reference proteome</keyword>
<evidence type="ECO:0000313" key="1">
    <source>
        <dbReference type="EMBL" id="GME70157.1"/>
    </source>
</evidence>
<accession>A0ACB5SQT9</accession>
<reference evidence="1" key="1">
    <citation type="submission" date="2023-04" db="EMBL/GenBank/DDBJ databases">
        <title>Ambrosiozyma monospora NBRC 10751.</title>
        <authorList>
            <person name="Ichikawa N."/>
            <person name="Sato H."/>
            <person name="Tonouchi N."/>
        </authorList>
    </citation>
    <scope>NUCLEOTIDE SEQUENCE</scope>
    <source>
        <strain evidence="1">NBRC 10751</strain>
    </source>
</reference>
<name>A0ACB5SQT9_AMBMO</name>
<dbReference type="Proteomes" id="UP001165064">
    <property type="component" value="Unassembled WGS sequence"/>
</dbReference>
<gene>
    <name evidence="1" type="ORF">Amon02_000006300</name>
</gene>
<proteinExistence type="predicted"/>
<dbReference type="EMBL" id="BSXS01000002">
    <property type="protein sequence ID" value="GME70157.1"/>
    <property type="molecule type" value="Genomic_DNA"/>
</dbReference>